<dbReference type="EMBL" id="AMRK01000008">
    <property type="protein sequence ID" value="EKE70108.1"/>
    <property type="molecule type" value="Genomic_DNA"/>
</dbReference>
<dbReference type="InterPro" id="IPR025961">
    <property type="entry name" value="Metal_resist"/>
</dbReference>
<reference evidence="2 3" key="1">
    <citation type="submission" date="2012-09" db="EMBL/GenBank/DDBJ databases">
        <title>Celeribacter baekdonensis B30 Genome Sequencing.</title>
        <authorList>
            <person name="Wang W."/>
        </authorList>
    </citation>
    <scope>NUCLEOTIDE SEQUENCE [LARGE SCALE GENOMIC DNA]</scope>
    <source>
        <strain evidence="2 3">B30</strain>
    </source>
</reference>
<name>K2J512_9RHOB</name>
<dbReference type="RefSeq" id="WP_009572878.1">
    <property type="nucleotide sequence ID" value="NZ_AMRK01000008.1"/>
</dbReference>
<organism evidence="2 3">
    <name type="scientific">Celeribacter baekdonensis B30</name>
    <dbReference type="NCBI Taxonomy" id="1208323"/>
    <lineage>
        <taxon>Bacteria</taxon>
        <taxon>Pseudomonadati</taxon>
        <taxon>Pseudomonadota</taxon>
        <taxon>Alphaproteobacteria</taxon>
        <taxon>Rhodobacterales</taxon>
        <taxon>Roseobacteraceae</taxon>
        <taxon>Celeribacter</taxon>
    </lineage>
</organism>
<protein>
    <submittedName>
        <fullName evidence="2">Uncharacterized protein</fullName>
    </submittedName>
</protein>
<dbReference type="STRING" id="1208323.B30_14514"/>
<dbReference type="Proteomes" id="UP000006762">
    <property type="component" value="Unassembled WGS sequence"/>
</dbReference>
<feature type="transmembrane region" description="Helical" evidence="1">
    <location>
        <begin position="12"/>
        <end position="37"/>
    </location>
</feature>
<keyword evidence="1" id="KW-0472">Membrane</keyword>
<gene>
    <name evidence="2" type="ORF">B30_14514</name>
</gene>
<proteinExistence type="predicted"/>
<evidence type="ECO:0000313" key="2">
    <source>
        <dbReference type="EMBL" id="EKE70108.1"/>
    </source>
</evidence>
<dbReference type="PATRIC" id="fig|1208323.3.peg.3000"/>
<accession>K2J512</accession>
<evidence type="ECO:0000256" key="1">
    <source>
        <dbReference type="SAM" id="Phobius"/>
    </source>
</evidence>
<sequence>MSQAVLQKRRIAWGRVSLIAILCVSLLGNAVVIGAVLRAHQLRVAVLGDMDMRTASYPPDIRKALRKDIMAHSDTLGPALQAAMAARAEVIATSTTEPFDRAATEAAMAAFRVKLDAVLDLTQGVVLGVMEERASEG</sequence>
<keyword evidence="1" id="KW-0812">Transmembrane</keyword>
<dbReference type="AlphaFoldDB" id="K2J512"/>
<dbReference type="Pfam" id="PF13801">
    <property type="entry name" value="Metal_resist"/>
    <property type="match status" value="1"/>
</dbReference>
<keyword evidence="3" id="KW-1185">Reference proteome</keyword>
<comment type="caution">
    <text evidence="2">The sequence shown here is derived from an EMBL/GenBank/DDBJ whole genome shotgun (WGS) entry which is preliminary data.</text>
</comment>
<keyword evidence="1" id="KW-1133">Transmembrane helix</keyword>
<evidence type="ECO:0000313" key="3">
    <source>
        <dbReference type="Proteomes" id="UP000006762"/>
    </source>
</evidence>